<gene>
    <name evidence="1" type="ORF">KUCAC02_005933</name>
</gene>
<keyword evidence="2" id="KW-1185">Reference proteome</keyword>
<evidence type="ECO:0000313" key="1">
    <source>
        <dbReference type="EMBL" id="KAI4815806.1"/>
    </source>
</evidence>
<protein>
    <submittedName>
        <fullName evidence="1">Uncharacterized protein</fullName>
    </submittedName>
</protein>
<dbReference type="Proteomes" id="UP001057452">
    <property type="component" value="Chromosome 13"/>
</dbReference>
<organism evidence="1 2">
    <name type="scientific">Chaenocephalus aceratus</name>
    <name type="common">Blackfin icefish</name>
    <name type="synonym">Chaenichthys aceratus</name>
    <dbReference type="NCBI Taxonomy" id="36190"/>
    <lineage>
        <taxon>Eukaryota</taxon>
        <taxon>Metazoa</taxon>
        <taxon>Chordata</taxon>
        <taxon>Craniata</taxon>
        <taxon>Vertebrata</taxon>
        <taxon>Euteleostomi</taxon>
        <taxon>Actinopterygii</taxon>
        <taxon>Neopterygii</taxon>
        <taxon>Teleostei</taxon>
        <taxon>Neoteleostei</taxon>
        <taxon>Acanthomorphata</taxon>
        <taxon>Eupercaria</taxon>
        <taxon>Perciformes</taxon>
        <taxon>Notothenioidei</taxon>
        <taxon>Channichthyidae</taxon>
        <taxon>Chaenocephalus</taxon>
    </lineage>
</organism>
<accession>A0ACB9WRL6</accession>
<dbReference type="EMBL" id="CM043797">
    <property type="protein sequence ID" value="KAI4815806.1"/>
    <property type="molecule type" value="Genomic_DNA"/>
</dbReference>
<comment type="caution">
    <text evidence="1">The sequence shown here is derived from an EMBL/GenBank/DDBJ whole genome shotgun (WGS) entry which is preliminary data.</text>
</comment>
<name>A0ACB9WRL6_CHAAC</name>
<sequence length="415" mass="47290">MDMRPIYIVEGEGFRKLMKKMEPGYTVPKRSSILDAMSLKYSDHRDQIVTQIENSTAVSFTTDIWTSVRMEAYMAVTCHFITREWKLCNFVLETKVMEVNHTGVNIAEQLGEVADAFAIPNYKRVAVVHDNASNMKLCTETLKKEPKKRGNVQGVYCSGHTLQLCINTVLKQDRIRRTVAAARNLVGHFRKSPKATAALKDKQKQQNVIVHTLTNDVATRWNSTCEMLDRLVEQRWPVTAVLSEPSITKKADRTLDLTADQWKLAQETAEVLGPLITLTELLSQEENVSLSATMQMLFNLKRRHLSPKEDDSPVIREVKKTLVTEIDSRWKLSLLEPSSIYLLSSALDQRFKHLKFLTNEKKDIVYIEVVRLAEHLHQRQTVREVEGEPATSDREEETAVPPPKKKETAGYADAV</sequence>
<proteinExistence type="predicted"/>
<reference evidence="1" key="1">
    <citation type="submission" date="2022-05" db="EMBL/GenBank/DDBJ databases">
        <title>Chromosome-level genome of Chaenocephalus aceratus.</title>
        <authorList>
            <person name="Park H."/>
        </authorList>
    </citation>
    <scope>NUCLEOTIDE SEQUENCE</scope>
    <source>
        <strain evidence="1">KU_202001</strain>
    </source>
</reference>
<evidence type="ECO:0000313" key="2">
    <source>
        <dbReference type="Proteomes" id="UP001057452"/>
    </source>
</evidence>